<feature type="signal peptide" evidence="2">
    <location>
        <begin position="1"/>
        <end position="23"/>
    </location>
</feature>
<evidence type="ECO:0000256" key="2">
    <source>
        <dbReference type="SAM" id="SignalP"/>
    </source>
</evidence>
<sequence>MEASAQDAAEAAAGLLLSAAALAADTLAAVLSPADVTAEVIGRVRRCDRGSARDAIGEPEVGRLHRRPGQDRTRLGAVDDERHRPGQ</sequence>
<protein>
    <submittedName>
        <fullName evidence="3">Uncharacterized protein</fullName>
    </submittedName>
</protein>
<accession>A0ABV9ZEG6</accession>
<evidence type="ECO:0000313" key="3">
    <source>
        <dbReference type="EMBL" id="MFC5139789.1"/>
    </source>
</evidence>
<reference evidence="4" key="1">
    <citation type="journal article" date="2019" name="Int. J. Syst. Evol. Microbiol.">
        <title>The Global Catalogue of Microorganisms (GCM) 10K type strain sequencing project: providing services to taxonomists for standard genome sequencing and annotation.</title>
        <authorList>
            <consortium name="The Broad Institute Genomics Platform"/>
            <consortium name="The Broad Institute Genome Sequencing Center for Infectious Disease"/>
            <person name="Wu L."/>
            <person name="Ma J."/>
        </authorList>
    </citation>
    <scope>NUCLEOTIDE SEQUENCE [LARGE SCALE GENOMIC DNA]</scope>
    <source>
        <strain evidence="4">XZYJ18</strain>
    </source>
</reference>
<evidence type="ECO:0000256" key="1">
    <source>
        <dbReference type="SAM" id="MobiDB-lite"/>
    </source>
</evidence>
<organism evidence="3 4">
    <name type="scientific">Actinomycetospora rhizophila</name>
    <dbReference type="NCBI Taxonomy" id="1416876"/>
    <lineage>
        <taxon>Bacteria</taxon>
        <taxon>Bacillati</taxon>
        <taxon>Actinomycetota</taxon>
        <taxon>Actinomycetes</taxon>
        <taxon>Pseudonocardiales</taxon>
        <taxon>Pseudonocardiaceae</taxon>
        <taxon>Actinomycetospora</taxon>
    </lineage>
</organism>
<dbReference type="EMBL" id="JBHSKG010000008">
    <property type="protein sequence ID" value="MFC5139789.1"/>
    <property type="molecule type" value="Genomic_DNA"/>
</dbReference>
<name>A0ABV9ZEG6_9PSEU</name>
<dbReference type="Proteomes" id="UP001596175">
    <property type="component" value="Unassembled WGS sequence"/>
</dbReference>
<gene>
    <name evidence="3" type="ORF">ACFPK1_16230</name>
</gene>
<evidence type="ECO:0000313" key="4">
    <source>
        <dbReference type="Proteomes" id="UP001596175"/>
    </source>
</evidence>
<keyword evidence="2" id="KW-0732">Signal</keyword>
<dbReference type="RefSeq" id="WP_378021972.1">
    <property type="nucleotide sequence ID" value="NZ_JBHSKG010000008.1"/>
</dbReference>
<keyword evidence="4" id="KW-1185">Reference proteome</keyword>
<feature type="chain" id="PRO_5045062922" evidence="2">
    <location>
        <begin position="24"/>
        <end position="87"/>
    </location>
</feature>
<feature type="region of interest" description="Disordered" evidence="1">
    <location>
        <begin position="53"/>
        <end position="87"/>
    </location>
</feature>
<comment type="caution">
    <text evidence="3">The sequence shown here is derived from an EMBL/GenBank/DDBJ whole genome shotgun (WGS) entry which is preliminary data.</text>
</comment>
<proteinExistence type="predicted"/>